<dbReference type="RefSeq" id="WP_261865835.1">
    <property type="nucleotide sequence ID" value="NZ_BRLF01000002.1"/>
</dbReference>
<evidence type="ECO:0000256" key="1">
    <source>
        <dbReference type="ARBA" id="ARBA00009437"/>
    </source>
</evidence>
<evidence type="ECO:0000313" key="3">
    <source>
        <dbReference type="EMBL" id="GKX46128.1"/>
    </source>
</evidence>
<dbReference type="SUPFAM" id="SSF53850">
    <property type="entry name" value="Periplasmic binding protein-like II"/>
    <property type="match status" value="1"/>
</dbReference>
<proteinExistence type="inferred from homology"/>
<gene>
    <name evidence="4" type="ORF">Pcaca03_15420</name>
    <name evidence="3" type="ORF">SOASR016_08800</name>
</gene>
<accession>A0AAI9KXM9</accession>
<dbReference type="InterPro" id="IPR058163">
    <property type="entry name" value="LysR-type_TF_proteobact-type"/>
</dbReference>
<dbReference type="Proteomes" id="UP001058167">
    <property type="component" value="Unassembled WGS sequence"/>
</dbReference>
<comment type="similarity">
    <text evidence="1">Belongs to the LysR transcriptional regulatory family.</text>
</comment>
<dbReference type="EMBL" id="BRLF01000002">
    <property type="protein sequence ID" value="GKX46128.1"/>
    <property type="molecule type" value="Genomic_DNA"/>
</dbReference>
<dbReference type="PANTHER" id="PTHR30537">
    <property type="entry name" value="HTH-TYPE TRANSCRIPTIONAL REGULATOR"/>
    <property type="match status" value="1"/>
</dbReference>
<reference evidence="4" key="2">
    <citation type="submission" date="2023-02" db="EMBL/GenBank/DDBJ databases">
        <title>Pectobacterium carotovorum subsp. carotovorum NBRC 12380.</title>
        <authorList>
            <person name="Ichikawa N."/>
            <person name="Sato H."/>
            <person name="Tonouchi N."/>
        </authorList>
    </citation>
    <scope>NUCLEOTIDE SEQUENCE</scope>
    <source>
        <strain evidence="4">NBRC 12380</strain>
    </source>
</reference>
<sequence length="105" mass="11836">MLGNHAYDVSAVLTVNDYLHLRAGALAGDFITELPAFFAAEYIKRGELTELLPEYPLPYSSLHLVYKKQQHISSTARAYIDFCTAHIAELSEQCHVPPDAHYKEE</sequence>
<feature type="domain" description="LysR substrate-binding" evidence="2">
    <location>
        <begin position="2"/>
        <end position="86"/>
    </location>
</feature>
<evidence type="ECO:0000313" key="5">
    <source>
        <dbReference type="Proteomes" id="UP001058167"/>
    </source>
</evidence>
<protein>
    <recommendedName>
        <fullName evidence="2">LysR substrate-binding domain-containing protein</fullName>
    </recommendedName>
</protein>
<dbReference type="Proteomes" id="UP001165145">
    <property type="component" value="Unassembled WGS sequence"/>
</dbReference>
<name>A0AAI9KXM9_PECCC</name>
<dbReference type="AlphaFoldDB" id="A0AAI9KXM9"/>
<keyword evidence="5" id="KW-1185">Reference proteome</keyword>
<reference evidence="3" key="1">
    <citation type="submission" date="2022-06" db="EMBL/GenBank/DDBJ databases">
        <title>Draft genome sequences of Pectobacterium carotovorum subsp. carotovorum str. NBRC12380.</title>
        <authorList>
            <person name="Wakabayashi Y."/>
            <person name="Kojima K."/>
        </authorList>
    </citation>
    <scope>NUCLEOTIDE SEQUENCE</scope>
    <source>
        <strain evidence="3">NBRC 12380</strain>
    </source>
</reference>
<evidence type="ECO:0000313" key="6">
    <source>
        <dbReference type="Proteomes" id="UP001165145"/>
    </source>
</evidence>
<organism evidence="4 6">
    <name type="scientific">Pectobacterium carotovorum subsp. carotovorum</name>
    <name type="common">Erwinia carotovora subsp. carotovora</name>
    <dbReference type="NCBI Taxonomy" id="555"/>
    <lineage>
        <taxon>Bacteria</taxon>
        <taxon>Pseudomonadati</taxon>
        <taxon>Pseudomonadota</taxon>
        <taxon>Gammaproteobacteria</taxon>
        <taxon>Enterobacterales</taxon>
        <taxon>Pectobacteriaceae</taxon>
        <taxon>Pectobacterium</taxon>
    </lineage>
</organism>
<comment type="caution">
    <text evidence="4">The sequence shown here is derived from an EMBL/GenBank/DDBJ whole genome shotgun (WGS) entry which is preliminary data.</text>
</comment>
<dbReference type="Pfam" id="PF03466">
    <property type="entry name" value="LysR_substrate"/>
    <property type="match status" value="1"/>
</dbReference>
<dbReference type="Gene3D" id="3.40.190.290">
    <property type="match status" value="1"/>
</dbReference>
<dbReference type="EMBL" id="BSRL01000002">
    <property type="protein sequence ID" value="GLV69098.1"/>
    <property type="molecule type" value="Genomic_DNA"/>
</dbReference>
<dbReference type="PANTHER" id="PTHR30537:SF5">
    <property type="entry name" value="HTH-TYPE TRANSCRIPTIONAL ACTIVATOR TTDR-RELATED"/>
    <property type="match status" value="1"/>
</dbReference>
<evidence type="ECO:0000259" key="2">
    <source>
        <dbReference type="Pfam" id="PF03466"/>
    </source>
</evidence>
<evidence type="ECO:0000313" key="4">
    <source>
        <dbReference type="EMBL" id="GLV69098.1"/>
    </source>
</evidence>
<dbReference type="InterPro" id="IPR005119">
    <property type="entry name" value="LysR_subst-bd"/>
</dbReference>